<protein>
    <submittedName>
        <fullName evidence="1">Uncharacterized protein</fullName>
    </submittedName>
</protein>
<gene>
    <name evidence="1" type="ORF">QAD02_004289</name>
</gene>
<sequence>MATKMYVLVETDEVHADRISSLMNQLVSQLKSNNMPETRKQATPRALPAPPKAFQPQKSKNDPRPFFHKWDGPNYQPQIPELAPPSQRNQPKIKVLDIQPVQPRTERRVVPVQPRPAQPIVRRDSGATSFESNGIRATITSEANAGTGLAKTKVEIFPSRDPNCEAEVKQHEQAFHGGGGSSSTDPAIQRHEESYHGAGGGSKVSALQRHEASYHSGDRGNCDLEVRRHEEMYHLGNAGRGGDCDAEVRRHEAAYHGNVRSSGGCEDAVRQHEEMYHKRNGLDPTFAEMKGLKKFQCVPVKPAIPDYSSRGGKCAGQRTALSDHMSSSSNASKCSAVQPRWNPQPKRDCPKNLPAERINRFKACINRKDGMQDKCDPLAKSALKDCCRIR</sequence>
<evidence type="ECO:0000313" key="2">
    <source>
        <dbReference type="Proteomes" id="UP001239111"/>
    </source>
</evidence>
<accession>A0ACC2NPA3</accession>
<comment type="caution">
    <text evidence="1">The sequence shown here is derived from an EMBL/GenBank/DDBJ whole genome shotgun (WGS) entry which is preliminary data.</text>
</comment>
<evidence type="ECO:0000313" key="1">
    <source>
        <dbReference type="EMBL" id="KAJ8673028.1"/>
    </source>
</evidence>
<organism evidence="1 2">
    <name type="scientific">Eretmocerus hayati</name>
    <dbReference type="NCBI Taxonomy" id="131215"/>
    <lineage>
        <taxon>Eukaryota</taxon>
        <taxon>Metazoa</taxon>
        <taxon>Ecdysozoa</taxon>
        <taxon>Arthropoda</taxon>
        <taxon>Hexapoda</taxon>
        <taxon>Insecta</taxon>
        <taxon>Pterygota</taxon>
        <taxon>Neoptera</taxon>
        <taxon>Endopterygota</taxon>
        <taxon>Hymenoptera</taxon>
        <taxon>Apocrita</taxon>
        <taxon>Proctotrupomorpha</taxon>
        <taxon>Chalcidoidea</taxon>
        <taxon>Aphelinidae</taxon>
        <taxon>Aphelininae</taxon>
        <taxon>Eretmocerus</taxon>
    </lineage>
</organism>
<name>A0ACC2NPA3_9HYME</name>
<proteinExistence type="predicted"/>
<dbReference type="Proteomes" id="UP001239111">
    <property type="component" value="Chromosome 3"/>
</dbReference>
<keyword evidence="2" id="KW-1185">Reference proteome</keyword>
<dbReference type="EMBL" id="CM056743">
    <property type="protein sequence ID" value="KAJ8673028.1"/>
    <property type="molecule type" value="Genomic_DNA"/>
</dbReference>
<reference evidence="1" key="1">
    <citation type="submission" date="2023-04" db="EMBL/GenBank/DDBJ databases">
        <title>A chromosome-level genome assembly of the parasitoid wasp Eretmocerus hayati.</title>
        <authorList>
            <person name="Zhong Y."/>
            <person name="Liu S."/>
            <person name="Liu Y."/>
        </authorList>
    </citation>
    <scope>NUCLEOTIDE SEQUENCE</scope>
    <source>
        <strain evidence="1">ZJU_SS_LIU_2023</strain>
    </source>
</reference>